<dbReference type="EMBL" id="RXNR01000035">
    <property type="protein sequence ID" value="RTQ91920.1"/>
    <property type="molecule type" value="Genomic_DNA"/>
</dbReference>
<feature type="domain" description="DUF5643" evidence="3">
    <location>
        <begin position="221"/>
        <end position="338"/>
    </location>
</feature>
<keyword evidence="1" id="KW-1133">Transmembrane helix</keyword>
<dbReference type="InterPro" id="IPR040680">
    <property type="entry name" value="DUF5643"/>
</dbReference>
<evidence type="ECO:0000259" key="3">
    <source>
        <dbReference type="Pfam" id="PF18705"/>
    </source>
</evidence>
<keyword evidence="5" id="KW-1185">Reference proteome</keyword>
<evidence type="ECO:0000256" key="1">
    <source>
        <dbReference type="SAM" id="Phobius"/>
    </source>
</evidence>
<keyword evidence="1" id="KW-0472">Membrane</keyword>
<dbReference type="InterPro" id="IPR025436">
    <property type="entry name" value="DUF4179"/>
</dbReference>
<reference evidence="4 5" key="1">
    <citation type="submission" date="2018-12" db="EMBL/GenBank/DDBJ databases">
        <authorList>
            <person name="Yu L."/>
        </authorList>
    </citation>
    <scope>NUCLEOTIDE SEQUENCE [LARGE SCALE GENOMIC DNA]</scope>
    <source>
        <strain evidence="4 5">S5H2222</strain>
    </source>
</reference>
<comment type="caution">
    <text evidence="4">The sequence shown here is derived from an EMBL/GenBank/DDBJ whole genome shotgun (WGS) entry which is preliminary data.</text>
</comment>
<protein>
    <submittedName>
        <fullName evidence="4">DUF4179 domain-containing protein</fullName>
    </submittedName>
</protein>
<name>A0A431UPI0_9BACI</name>
<evidence type="ECO:0000259" key="2">
    <source>
        <dbReference type="Pfam" id="PF13786"/>
    </source>
</evidence>
<gene>
    <name evidence="4" type="ORF">EKG35_12645</name>
</gene>
<dbReference type="OrthoDB" id="2725974at2"/>
<feature type="domain" description="DUF4179" evidence="2">
    <location>
        <begin position="43"/>
        <end position="136"/>
    </location>
</feature>
<evidence type="ECO:0000313" key="4">
    <source>
        <dbReference type="EMBL" id="RTQ91920.1"/>
    </source>
</evidence>
<organism evidence="4 5">
    <name type="scientific">Lysinibacillus telephonicus</name>
    <dbReference type="NCBI Taxonomy" id="1714840"/>
    <lineage>
        <taxon>Bacteria</taxon>
        <taxon>Bacillati</taxon>
        <taxon>Bacillota</taxon>
        <taxon>Bacilli</taxon>
        <taxon>Bacillales</taxon>
        <taxon>Bacillaceae</taxon>
        <taxon>Lysinibacillus</taxon>
    </lineage>
</organism>
<feature type="transmembrane region" description="Helical" evidence="1">
    <location>
        <begin position="51"/>
        <end position="72"/>
    </location>
</feature>
<evidence type="ECO:0000313" key="5">
    <source>
        <dbReference type="Proteomes" id="UP000276349"/>
    </source>
</evidence>
<keyword evidence="1" id="KW-0812">Transmembrane</keyword>
<accession>A0A431UPI0</accession>
<proteinExistence type="predicted"/>
<dbReference type="Pfam" id="PF13786">
    <property type="entry name" value="DUF4179"/>
    <property type="match status" value="1"/>
</dbReference>
<dbReference type="Pfam" id="PF18705">
    <property type="entry name" value="DUF5643"/>
    <property type="match status" value="1"/>
</dbReference>
<dbReference type="RefSeq" id="WP_126294830.1">
    <property type="nucleotide sequence ID" value="NZ_RXNR01000035.1"/>
</dbReference>
<dbReference type="AlphaFoldDB" id="A0A431UPI0"/>
<sequence length="441" mass="50685">MSNFNKQDFEKLKRELEKIEIPKEKIQAARQQAYAKHLHSRKRQIKTWKQVSIVMLLLIAFVTTVRVSPAFAQTIAKIPGFAPLVEMITQDKGVKDILDNQYYEELNIVEIKNDLILTILGTIADESGMIIFYQLEAPYDISELETKKFRLTQNDKDIEAATTYSWAAKDSTKIIEEKLEVVATNKIDYSNPNFQLELTFDDANNTSFTVPFTLKKEIVPTKTYEINQQLEIDNQIIHIKSLKISPLRAEVQITADDQNTMQILQINKLKVLDENGEEWGKITNGFSGFGGFRENDNSIFIQSNYFREPQSLTLVIDEVEALPKGEDYIEIDFLKQEILKIPPLKDFELSLRDFDMFDVSYKSPQNDHKQLLSTVIDANGNKFYSDGHSFRYRENSTTATYSFDLKGAVNPVRVYFNSYPNFLEGSAEINIPLDDKSDSSQ</sequence>
<dbReference type="Proteomes" id="UP000276349">
    <property type="component" value="Unassembled WGS sequence"/>
</dbReference>